<feature type="compositionally biased region" description="Low complexity" evidence="1">
    <location>
        <begin position="7"/>
        <end position="22"/>
    </location>
</feature>
<name>A0A9R1V0K2_LACSA</name>
<organism evidence="2 3">
    <name type="scientific">Lactuca sativa</name>
    <name type="common">Garden lettuce</name>
    <dbReference type="NCBI Taxonomy" id="4236"/>
    <lineage>
        <taxon>Eukaryota</taxon>
        <taxon>Viridiplantae</taxon>
        <taxon>Streptophyta</taxon>
        <taxon>Embryophyta</taxon>
        <taxon>Tracheophyta</taxon>
        <taxon>Spermatophyta</taxon>
        <taxon>Magnoliopsida</taxon>
        <taxon>eudicotyledons</taxon>
        <taxon>Gunneridae</taxon>
        <taxon>Pentapetalae</taxon>
        <taxon>asterids</taxon>
        <taxon>campanulids</taxon>
        <taxon>Asterales</taxon>
        <taxon>Asteraceae</taxon>
        <taxon>Cichorioideae</taxon>
        <taxon>Cichorieae</taxon>
        <taxon>Lactucinae</taxon>
        <taxon>Lactuca</taxon>
    </lineage>
</organism>
<evidence type="ECO:0000256" key="1">
    <source>
        <dbReference type="SAM" id="MobiDB-lite"/>
    </source>
</evidence>
<feature type="compositionally biased region" description="Pro residues" evidence="1">
    <location>
        <begin position="27"/>
        <end position="40"/>
    </location>
</feature>
<evidence type="ECO:0000313" key="3">
    <source>
        <dbReference type="Proteomes" id="UP000235145"/>
    </source>
</evidence>
<proteinExistence type="predicted"/>
<gene>
    <name evidence="2" type="ORF">LSAT_V11C700367390</name>
</gene>
<feature type="region of interest" description="Disordered" evidence="1">
    <location>
        <begin position="1"/>
        <end position="42"/>
    </location>
</feature>
<dbReference type="AlphaFoldDB" id="A0A9R1V0K2"/>
<accession>A0A9R1V0K2</accession>
<evidence type="ECO:0000313" key="2">
    <source>
        <dbReference type="EMBL" id="KAJ0197023.1"/>
    </source>
</evidence>
<sequence length="97" mass="10877">MEKQGRGRPAAPAGSGSGSSSRSRSRFPPPQSKRASPPPSFVTREAMMQYLEDERILREEAIQTVYDRLDSLEIEMTTLEAWITKLELGDQVANQRP</sequence>
<keyword evidence="3" id="KW-1185">Reference proteome</keyword>
<comment type="caution">
    <text evidence="2">The sequence shown here is derived from an EMBL/GenBank/DDBJ whole genome shotgun (WGS) entry which is preliminary data.</text>
</comment>
<dbReference type="EMBL" id="NBSK02000007">
    <property type="protein sequence ID" value="KAJ0197023.1"/>
    <property type="molecule type" value="Genomic_DNA"/>
</dbReference>
<dbReference type="Proteomes" id="UP000235145">
    <property type="component" value="Unassembled WGS sequence"/>
</dbReference>
<reference evidence="2 3" key="1">
    <citation type="journal article" date="2017" name="Nat. Commun.">
        <title>Genome assembly with in vitro proximity ligation data and whole-genome triplication in lettuce.</title>
        <authorList>
            <person name="Reyes-Chin-Wo S."/>
            <person name="Wang Z."/>
            <person name="Yang X."/>
            <person name="Kozik A."/>
            <person name="Arikit S."/>
            <person name="Song C."/>
            <person name="Xia L."/>
            <person name="Froenicke L."/>
            <person name="Lavelle D.O."/>
            <person name="Truco M.J."/>
            <person name="Xia R."/>
            <person name="Zhu S."/>
            <person name="Xu C."/>
            <person name="Xu H."/>
            <person name="Xu X."/>
            <person name="Cox K."/>
            <person name="Korf I."/>
            <person name="Meyers B.C."/>
            <person name="Michelmore R.W."/>
        </authorList>
    </citation>
    <scope>NUCLEOTIDE SEQUENCE [LARGE SCALE GENOMIC DNA]</scope>
    <source>
        <strain evidence="3">cv. Salinas</strain>
        <tissue evidence="2">Seedlings</tissue>
    </source>
</reference>
<protein>
    <submittedName>
        <fullName evidence="2">Uncharacterized protein</fullName>
    </submittedName>
</protein>